<protein>
    <submittedName>
        <fullName evidence="1">Uncharacterized protein</fullName>
    </submittedName>
</protein>
<keyword evidence="2" id="KW-1185">Reference proteome</keyword>
<sequence length="80" mass="9417">MAIWQIELDNRDVVQYRRRLKSRGFISANYFSSNGFDLTKMRKLPGEGKLDAVRCIIGQSVRWYYAEEQAEFARLKGLVR</sequence>
<reference evidence="1" key="1">
    <citation type="submission" date="2024-05" db="EMBL/GenBank/DDBJ databases">
        <title>Isolation and characterization of Sporomusa carbonis sp. nov., a carboxydotrophic hydrogenogen in the genus of Sporomusa isolated from a charcoal burning pile.</title>
        <authorList>
            <person name="Boeer T."/>
            <person name="Rosenbaum F."/>
            <person name="Eysell L."/>
            <person name="Mueller V."/>
            <person name="Daniel R."/>
            <person name="Poehlein A."/>
        </authorList>
    </citation>
    <scope>NUCLEOTIDE SEQUENCE [LARGE SCALE GENOMIC DNA]</scope>
    <source>
        <strain evidence="1">DSM 10669</strain>
    </source>
</reference>
<dbReference type="EMBL" id="CP155573">
    <property type="protein sequence ID" value="XFO66766.1"/>
    <property type="molecule type" value="Genomic_DNA"/>
</dbReference>
<evidence type="ECO:0000313" key="2">
    <source>
        <dbReference type="Proteomes" id="UP000216752"/>
    </source>
</evidence>
<evidence type="ECO:0000313" key="1">
    <source>
        <dbReference type="EMBL" id="XFO66766.1"/>
    </source>
</evidence>
<dbReference type="RefSeq" id="WP_094606333.1">
    <property type="nucleotide sequence ID" value="NZ_CP155573.1"/>
</dbReference>
<gene>
    <name evidence="1" type="ORF">SPSIL_029260</name>
</gene>
<name>A0ABZ3IME0_9FIRM</name>
<dbReference type="Proteomes" id="UP000216752">
    <property type="component" value="Chromosome"/>
</dbReference>
<proteinExistence type="predicted"/>
<accession>A0ABZ3IME0</accession>
<organism evidence="1 2">
    <name type="scientific">Sporomusa silvacetica DSM 10669</name>
    <dbReference type="NCBI Taxonomy" id="1123289"/>
    <lineage>
        <taxon>Bacteria</taxon>
        <taxon>Bacillati</taxon>
        <taxon>Bacillota</taxon>
        <taxon>Negativicutes</taxon>
        <taxon>Selenomonadales</taxon>
        <taxon>Sporomusaceae</taxon>
        <taxon>Sporomusa</taxon>
    </lineage>
</organism>